<feature type="domain" description="EF-hand" evidence="5">
    <location>
        <begin position="114"/>
        <end position="149"/>
    </location>
</feature>
<dbReference type="SMART" id="SM00054">
    <property type="entry name" value="EFh"/>
    <property type="match status" value="2"/>
</dbReference>
<sequence length="198" mass="22845">MGNKVATFSEEQLEDYQDCTYFTRKEILRLHKRFREMADPGMVPRSMTPHEASSLRLPLDYLARIPELKENPFRDRIGQVFTRTSLDPGQICDDDGICFEDFLEMMSVFSEHAPRDLKVFYAFRIYDFDEDGVVGINDLEHTCQQLVRGGLTDEEVSTVCQKVLEESDIDGDGALSFLEFEHVVTRAADFLSTFHIRI</sequence>
<dbReference type="GO" id="GO:0000287">
    <property type="term" value="F:magnesium ion binding"/>
    <property type="evidence" value="ECO:0007669"/>
    <property type="project" value="TreeGrafter"/>
</dbReference>
<proteinExistence type="predicted"/>
<dbReference type="Pfam" id="PF13499">
    <property type="entry name" value="EF-hand_7"/>
    <property type="match status" value="1"/>
</dbReference>
<keyword evidence="4" id="KW-0460">Magnesium</keyword>
<evidence type="ECO:0000256" key="1">
    <source>
        <dbReference type="ARBA" id="ARBA00022723"/>
    </source>
</evidence>
<dbReference type="FunFam" id="1.10.238.10:FF:000035">
    <property type="entry name" value="Calcium and integrin-binding family member 2"/>
    <property type="match status" value="1"/>
</dbReference>
<dbReference type="GeneID" id="100121567"/>
<dbReference type="Gene3D" id="1.10.238.10">
    <property type="entry name" value="EF-hand"/>
    <property type="match status" value="2"/>
</dbReference>
<keyword evidence="1" id="KW-0479">Metal-binding</keyword>
<dbReference type="SMR" id="A0A7M7Q8U7"/>
<dbReference type="GO" id="GO:0005509">
    <property type="term" value="F:calcium ion binding"/>
    <property type="evidence" value="ECO:0007669"/>
    <property type="project" value="InterPro"/>
</dbReference>
<dbReference type="OrthoDB" id="114727at2759"/>
<evidence type="ECO:0000313" key="7">
    <source>
        <dbReference type="Proteomes" id="UP000002358"/>
    </source>
</evidence>
<evidence type="ECO:0000313" key="6">
    <source>
        <dbReference type="EnsemblMetazoa" id="XP_031782620"/>
    </source>
</evidence>
<evidence type="ECO:0000259" key="5">
    <source>
        <dbReference type="PROSITE" id="PS50222"/>
    </source>
</evidence>
<dbReference type="InterPro" id="IPR011992">
    <property type="entry name" value="EF-hand-dom_pair"/>
</dbReference>
<dbReference type="CDD" id="cd00051">
    <property type="entry name" value="EFh"/>
    <property type="match status" value="1"/>
</dbReference>
<dbReference type="PANTHER" id="PTHR45791:SF6">
    <property type="entry name" value="CALCIUM AND INTEGRIN BINDING FAMILY MEMBER 2"/>
    <property type="match status" value="1"/>
</dbReference>
<organism evidence="6 7">
    <name type="scientific">Nasonia vitripennis</name>
    <name type="common">Parasitic wasp</name>
    <dbReference type="NCBI Taxonomy" id="7425"/>
    <lineage>
        <taxon>Eukaryota</taxon>
        <taxon>Metazoa</taxon>
        <taxon>Ecdysozoa</taxon>
        <taxon>Arthropoda</taxon>
        <taxon>Hexapoda</taxon>
        <taxon>Insecta</taxon>
        <taxon>Pterygota</taxon>
        <taxon>Neoptera</taxon>
        <taxon>Endopterygota</taxon>
        <taxon>Hymenoptera</taxon>
        <taxon>Apocrita</taxon>
        <taxon>Proctotrupomorpha</taxon>
        <taxon>Chalcidoidea</taxon>
        <taxon>Pteromalidae</taxon>
        <taxon>Pteromalinae</taxon>
        <taxon>Nasonia</taxon>
    </lineage>
</organism>
<keyword evidence="7" id="KW-1185">Reference proteome</keyword>
<dbReference type="GO" id="GO:0055074">
    <property type="term" value="P:calcium ion homeostasis"/>
    <property type="evidence" value="ECO:0007669"/>
    <property type="project" value="TreeGrafter"/>
</dbReference>
<dbReference type="AlphaFoldDB" id="A0A7M7Q8U7"/>
<name>A0A7M7Q8U7_NASVI</name>
<feature type="domain" description="EF-hand" evidence="5">
    <location>
        <begin position="155"/>
        <end position="190"/>
    </location>
</feature>
<dbReference type="InParanoid" id="A0A7M7Q8U7"/>
<evidence type="ECO:0000256" key="2">
    <source>
        <dbReference type="ARBA" id="ARBA00022737"/>
    </source>
</evidence>
<dbReference type="InterPro" id="IPR018247">
    <property type="entry name" value="EF_Hand_1_Ca_BS"/>
</dbReference>
<accession>A0A7M7Q8U7</accession>
<dbReference type="PANTHER" id="PTHR45791">
    <property type="entry name" value="CALCIUM AND INTEGRIN BINDING FAMILY MEMBER 2"/>
    <property type="match status" value="1"/>
</dbReference>
<protein>
    <recommendedName>
        <fullName evidence="5">EF-hand domain-containing protein</fullName>
    </recommendedName>
</protein>
<dbReference type="PROSITE" id="PS00018">
    <property type="entry name" value="EF_HAND_1"/>
    <property type="match status" value="2"/>
</dbReference>
<dbReference type="OMA" id="RDIKAWY"/>
<keyword evidence="3" id="KW-0106">Calcium</keyword>
<dbReference type="InterPro" id="IPR002048">
    <property type="entry name" value="EF_hand_dom"/>
</dbReference>
<dbReference type="PROSITE" id="PS50222">
    <property type="entry name" value="EF_HAND_2"/>
    <property type="match status" value="2"/>
</dbReference>
<evidence type="ECO:0000256" key="3">
    <source>
        <dbReference type="ARBA" id="ARBA00022837"/>
    </source>
</evidence>
<dbReference type="EnsemblMetazoa" id="XM_031926760">
    <property type="protein sequence ID" value="XP_031782620"/>
    <property type="gene ID" value="LOC100121567"/>
</dbReference>
<dbReference type="SUPFAM" id="SSF47473">
    <property type="entry name" value="EF-hand"/>
    <property type="match status" value="1"/>
</dbReference>
<dbReference type="Proteomes" id="UP000002358">
    <property type="component" value="Chromosome 3"/>
</dbReference>
<dbReference type="KEGG" id="nvi:100121567"/>
<dbReference type="InterPro" id="IPR051433">
    <property type="entry name" value="CIBP"/>
</dbReference>
<reference evidence="6" key="1">
    <citation type="submission" date="2021-01" db="UniProtKB">
        <authorList>
            <consortium name="EnsemblMetazoa"/>
        </authorList>
    </citation>
    <scope>IDENTIFICATION</scope>
</reference>
<keyword evidence="2" id="KW-0677">Repeat</keyword>
<evidence type="ECO:0000256" key="4">
    <source>
        <dbReference type="ARBA" id="ARBA00022842"/>
    </source>
</evidence>
<dbReference type="RefSeq" id="XP_031782620.1">
    <property type="nucleotide sequence ID" value="XM_031926760.2"/>
</dbReference>